<organism evidence="1 2">
    <name type="scientific">Massilia timonae</name>
    <dbReference type="NCBI Taxonomy" id="47229"/>
    <lineage>
        <taxon>Bacteria</taxon>
        <taxon>Pseudomonadati</taxon>
        <taxon>Pseudomonadota</taxon>
        <taxon>Betaproteobacteria</taxon>
        <taxon>Burkholderiales</taxon>
        <taxon>Oxalobacteraceae</taxon>
        <taxon>Telluria group</taxon>
        <taxon>Massilia</taxon>
    </lineage>
</organism>
<dbReference type="Proteomes" id="UP000180246">
    <property type="component" value="Unassembled WGS sequence"/>
</dbReference>
<evidence type="ECO:0000313" key="1">
    <source>
        <dbReference type="EMBL" id="OIJ40178.1"/>
    </source>
</evidence>
<evidence type="ECO:0000313" key="2">
    <source>
        <dbReference type="Proteomes" id="UP000180246"/>
    </source>
</evidence>
<dbReference type="RefSeq" id="WP_005665700.1">
    <property type="nucleotide sequence ID" value="NZ_CAUQYF010000002.1"/>
</dbReference>
<name>A0A1S2N518_9BURK</name>
<comment type="caution">
    <text evidence="1">The sequence shown here is derived from an EMBL/GenBank/DDBJ whole genome shotgun (WGS) entry which is preliminary data.</text>
</comment>
<dbReference type="AlphaFoldDB" id="A0A1S2N518"/>
<gene>
    <name evidence="1" type="ORF">LO55_2347</name>
</gene>
<dbReference type="EMBL" id="JRYB01000001">
    <property type="protein sequence ID" value="OIJ40178.1"/>
    <property type="molecule type" value="Genomic_DNA"/>
</dbReference>
<protein>
    <submittedName>
        <fullName evidence="1">Uncharacterized protein</fullName>
    </submittedName>
</protein>
<proteinExistence type="predicted"/>
<reference evidence="1 2" key="1">
    <citation type="submission" date="2014-10" db="EMBL/GenBank/DDBJ databases">
        <authorList>
            <person name="Seo M.-J."/>
            <person name="Seok Y.J."/>
            <person name="Cha I.-T."/>
        </authorList>
    </citation>
    <scope>NUCLEOTIDE SEQUENCE [LARGE SCALE GENOMIC DNA]</scope>
    <source>
        <strain evidence="1 2">NEU</strain>
    </source>
</reference>
<accession>A0A1S2N518</accession>
<sequence>MSKSSRYEWRDQQASLQERMKNFIENPGADQMEAVIAEMRSYAAAAKAGTIDIPERFVSFS</sequence>